<name>N1PUV6_DOTSN</name>
<dbReference type="Proteomes" id="UP000016933">
    <property type="component" value="Unassembled WGS sequence"/>
</dbReference>
<accession>N1PUV6</accession>
<protein>
    <submittedName>
        <fullName evidence="1">Uncharacterized protein</fullName>
    </submittedName>
</protein>
<reference evidence="1 2" key="2">
    <citation type="journal article" date="2012" name="PLoS Pathog.">
        <title>Diverse lifestyles and strategies of plant pathogenesis encoded in the genomes of eighteen Dothideomycetes fungi.</title>
        <authorList>
            <person name="Ohm R.A."/>
            <person name="Feau N."/>
            <person name="Henrissat B."/>
            <person name="Schoch C.L."/>
            <person name="Horwitz B.A."/>
            <person name="Barry K.W."/>
            <person name="Condon B.J."/>
            <person name="Copeland A.C."/>
            <person name="Dhillon B."/>
            <person name="Glaser F."/>
            <person name="Hesse C.N."/>
            <person name="Kosti I."/>
            <person name="LaButti K."/>
            <person name="Lindquist E.A."/>
            <person name="Lucas S."/>
            <person name="Salamov A.A."/>
            <person name="Bradshaw R.E."/>
            <person name="Ciuffetti L."/>
            <person name="Hamelin R.C."/>
            <person name="Kema G.H.J."/>
            <person name="Lawrence C."/>
            <person name="Scott J.A."/>
            <person name="Spatafora J.W."/>
            <person name="Turgeon B.G."/>
            <person name="de Wit P.J.G.M."/>
            <person name="Zhong S."/>
            <person name="Goodwin S.B."/>
            <person name="Grigoriev I.V."/>
        </authorList>
    </citation>
    <scope>NUCLEOTIDE SEQUENCE [LARGE SCALE GENOMIC DNA]</scope>
    <source>
        <strain evidence="2">NZE10 / CBS 128990</strain>
    </source>
</reference>
<dbReference type="OrthoDB" id="2308815at2759"/>
<gene>
    <name evidence="1" type="ORF">DOTSEDRAFT_70247</name>
</gene>
<evidence type="ECO:0000313" key="1">
    <source>
        <dbReference type="EMBL" id="EME46194.1"/>
    </source>
</evidence>
<dbReference type="HOGENOM" id="CLU_2605997_0_0_1"/>
<dbReference type="AlphaFoldDB" id="N1PUV6"/>
<dbReference type="STRING" id="675120.N1PUV6"/>
<proteinExistence type="predicted"/>
<organism evidence="1 2">
    <name type="scientific">Dothistroma septosporum (strain NZE10 / CBS 128990)</name>
    <name type="common">Red band needle blight fungus</name>
    <name type="synonym">Mycosphaerella pini</name>
    <dbReference type="NCBI Taxonomy" id="675120"/>
    <lineage>
        <taxon>Eukaryota</taxon>
        <taxon>Fungi</taxon>
        <taxon>Dikarya</taxon>
        <taxon>Ascomycota</taxon>
        <taxon>Pezizomycotina</taxon>
        <taxon>Dothideomycetes</taxon>
        <taxon>Dothideomycetidae</taxon>
        <taxon>Mycosphaerellales</taxon>
        <taxon>Mycosphaerellaceae</taxon>
        <taxon>Dothistroma</taxon>
    </lineage>
</organism>
<evidence type="ECO:0000313" key="2">
    <source>
        <dbReference type="Proteomes" id="UP000016933"/>
    </source>
</evidence>
<keyword evidence="2" id="KW-1185">Reference proteome</keyword>
<sequence>MIYLLPKMMALLHKNASKQLFKDEFFERRESTAAGHEFVQLKPVARFKDKVELRYNVGTRGNGYDQPHWPADLGVEVVS</sequence>
<dbReference type="EMBL" id="KB446537">
    <property type="protein sequence ID" value="EME46194.1"/>
    <property type="molecule type" value="Genomic_DNA"/>
</dbReference>
<reference evidence="2" key="1">
    <citation type="journal article" date="2012" name="PLoS Genet.">
        <title>The genomes of the fungal plant pathogens Cladosporium fulvum and Dothistroma septosporum reveal adaptation to different hosts and lifestyles but also signatures of common ancestry.</title>
        <authorList>
            <person name="de Wit P.J.G.M."/>
            <person name="van der Burgt A."/>
            <person name="Oekmen B."/>
            <person name="Stergiopoulos I."/>
            <person name="Abd-Elsalam K.A."/>
            <person name="Aerts A.L."/>
            <person name="Bahkali A.H."/>
            <person name="Beenen H.G."/>
            <person name="Chettri P."/>
            <person name="Cox M.P."/>
            <person name="Datema E."/>
            <person name="de Vries R.P."/>
            <person name="Dhillon B."/>
            <person name="Ganley A.R."/>
            <person name="Griffiths S.A."/>
            <person name="Guo Y."/>
            <person name="Hamelin R.C."/>
            <person name="Henrissat B."/>
            <person name="Kabir M.S."/>
            <person name="Jashni M.K."/>
            <person name="Kema G."/>
            <person name="Klaubauf S."/>
            <person name="Lapidus A."/>
            <person name="Levasseur A."/>
            <person name="Lindquist E."/>
            <person name="Mehrabi R."/>
            <person name="Ohm R.A."/>
            <person name="Owen T.J."/>
            <person name="Salamov A."/>
            <person name="Schwelm A."/>
            <person name="Schijlen E."/>
            <person name="Sun H."/>
            <person name="van den Burg H.A."/>
            <person name="van Ham R.C.H.J."/>
            <person name="Zhang S."/>
            <person name="Goodwin S.B."/>
            <person name="Grigoriev I.V."/>
            <person name="Collemare J."/>
            <person name="Bradshaw R.E."/>
        </authorList>
    </citation>
    <scope>NUCLEOTIDE SEQUENCE [LARGE SCALE GENOMIC DNA]</scope>
    <source>
        <strain evidence="2">NZE10 / CBS 128990</strain>
    </source>
</reference>